<name>A0A8J4T8L5_CLAMG</name>
<dbReference type="InterPro" id="IPR032675">
    <property type="entry name" value="LRR_dom_sf"/>
</dbReference>
<dbReference type="PANTHER" id="PTHR24106">
    <property type="entry name" value="NACHT, LRR AND CARD DOMAINS-CONTAINING"/>
    <property type="match status" value="1"/>
</dbReference>
<proteinExistence type="predicted"/>
<gene>
    <name evidence="8" type="ORF">DAT39_018666</name>
</gene>
<dbReference type="InterPro" id="IPR001611">
    <property type="entry name" value="Leu-rich_rpt"/>
</dbReference>
<dbReference type="SMART" id="SM00368">
    <property type="entry name" value="LRR_RI"/>
    <property type="match status" value="3"/>
</dbReference>
<keyword evidence="3" id="KW-0433">Leucine-rich repeat</keyword>
<reference evidence="8" key="1">
    <citation type="submission" date="2020-07" db="EMBL/GenBank/DDBJ databases">
        <title>Clarias magur genome sequencing, assembly and annotation.</title>
        <authorList>
            <person name="Kushwaha B."/>
            <person name="Kumar R."/>
            <person name="Das P."/>
            <person name="Joshi C.G."/>
            <person name="Kumar D."/>
            <person name="Nagpure N.S."/>
            <person name="Pandey M."/>
            <person name="Agarwal S."/>
            <person name="Srivastava S."/>
            <person name="Singh M."/>
            <person name="Sahoo L."/>
            <person name="Jayasankar P."/>
            <person name="Meher P.K."/>
            <person name="Koringa P.G."/>
            <person name="Iquebal M.A."/>
            <person name="Das S.P."/>
            <person name="Bit A."/>
            <person name="Patnaik S."/>
            <person name="Patel N."/>
            <person name="Shah T.M."/>
            <person name="Hinsu A."/>
            <person name="Jena J.K."/>
        </authorList>
    </citation>
    <scope>NUCLEOTIDE SEQUENCE</scope>
    <source>
        <strain evidence="8">CIFAMagur01</strain>
        <tissue evidence="8">Testis</tissue>
    </source>
</reference>
<dbReference type="Pfam" id="PF17776">
    <property type="entry name" value="NLRC4_HD2"/>
    <property type="match status" value="1"/>
</dbReference>
<dbReference type="PROSITE" id="PS50837">
    <property type="entry name" value="NACHT"/>
    <property type="match status" value="1"/>
</dbReference>
<evidence type="ECO:0000256" key="1">
    <source>
        <dbReference type="ARBA" id="ARBA00004496"/>
    </source>
</evidence>
<dbReference type="InterPro" id="IPR007111">
    <property type="entry name" value="NACHT_NTPase"/>
</dbReference>
<dbReference type="SMART" id="SM01288">
    <property type="entry name" value="FISNA"/>
    <property type="match status" value="1"/>
</dbReference>
<organism evidence="8 9">
    <name type="scientific">Clarias magur</name>
    <name type="common">Asian catfish</name>
    <name type="synonym">Macropteronotus magur</name>
    <dbReference type="NCBI Taxonomy" id="1594786"/>
    <lineage>
        <taxon>Eukaryota</taxon>
        <taxon>Metazoa</taxon>
        <taxon>Chordata</taxon>
        <taxon>Craniata</taxon>
        <taxon>Vertebrata</taxon>
        <taxon>Euteleostomi</taxon>
        <taxon>Actinopterygii</taxon>
        <taxon>Neopterygii</taxon>
        <taxon>Teleostei</taxon>
        <taxon>Ostariophysi</taxon>
        <taxon>Siluriformes</taxon>
        <taxon>Clariidae</taxon>
        <taxon>Clarias</taxon>
    </lineage>
</organism>
<dbReference type="InterPro" id="IPR027417">
    <property type="entry name" value="P-loop_NTPase"/>
</dbReference>
<dbReference type="GO" id="GO:0005737">
    <property type="term" value="C:cytoplasm"/>
    <property type="evidence" value="ECO:0007669"/>
    <property type="project" value="UniProtKB-SubCell"/>
</dbReference>
<feature type="non-terminal residue" evidence="8">
    <location>
        <position position="1"/>
    </location>
</feature>
<evidence type="ECO:0000256" key="6">
    <source>
        <dbReference type="ARBA" id="ARBA00022840"/>
    </source>
</evidence>
<dbReference type="PROSITE" id="PS51450">
    <property type="entry name" value="LRR"/>
    <property type="match status" value="1"/>
</dbReference>
<evidence type="ECO:0000313" key="8">
    <source>
        <dbReference type="EMBL" id="KAF5891626.1"/>
    </source>
</evidence>
<sequence>LSTTVQSSVQADGGGTVIAPALIGNQFSGPVNLSIISSTPEPVKKPPEICHGERKAAIRNRLKLHIKEKYKIIYEGTSYVGSRAALSDVYTELSMVYGHTGGVCQEHEVLQIEALPRTISEDSPVTFSNIFKENSNPQTQRTVLTHGIAGVGKTVAVQKFALDWAEGKNNEELDFVFLIPVRHLNTIMDKKEYSLFDLLSYLFKIDLKIEGIVALEGYKVLFIFDGLDESCLTLDFGNSEMVHDLNKKSSVHLLITNLITGHMLPSARIWITSRPAAAYQIPNNLIHLVTEVRGFSEDQKVEYFRKRISDQKQARKITSLVEKYKSLHIMCHIPVFCWLTVTVCQQILAKNENPDNGEAPTILTAMYINFIHYQIDQNLQKYPVRHNGKPVQKADCDVEILKLAELAYRSLIKEKISFSEKDLQEYGIDVEAVSVYSGVFTEIFREEITLLTSKEFSFVHLTLQEFLAALYVFYMYNTEGKNVLHQTMVEKITWHVNNNLYNLHKSAIKRSLKSETGHLDLFLRFLLGISLPSNLELLNKMFQQHEFTGGTRKTVQFIKKRMRDKISPEKTLKLMHCMIEMNDTSLFEEVKIYMSSDSEHQLSPAQCSVLAFLLLISPDEMEEFDLRKYLKSDEGLRRMMPVVAACKRALLSDCNLTKQSCKILLSSRMLCLTEVDLSYNSLQDAGVSELSEWLKSPNNQLQILRLYRCHLTEESCRVLSSVLSSNSSRLRELDLSHNKLQDSGVKLLSAGLGDPHCALEIL</sequence>
<evidence type="ECO:0000256" key="5">
    <source>
        <dbReference type="ARBA" id="ARBA00022741"/>
    </source>
</evidence>
<dbReference type="Pfam" id="PF13516">
    <property type="entry name" value="LRR_6"/>
    <property type="match status" value="2"/>
</dbReference>
<dbReference type="FunFam" id="3.40.50.300:FF:000210">
    <property type="entry name" value="Si:dkey-16p6.1"/>
    <property type="match status" value="1"/>
</dbReference>
<keyword evidence="5" id="KW-0547">Nucleotide-binding</keyword>
<evidence type="ECO:0000256" key="2">
    <source>
        <dbReference type="ARBA" id="ARBA00022490"/>
    </source>
</evidence>
<accession>A0A8J4T8L5</accession>
<dbReference type="OrthoDB" id="120976at2759"/>
<feature type="domain" description="NACHT" evidence="7">
    <location>
        <begin position="141"/>
        <end position="277"/>
    </location>
</feature>
<dbReference type="Pfam" id="PF05729">
    <property type="entry name" value="NACHT"/>
    <property type="match status" value="1"/>
</dbReference>
<dbReference type="AlphaFoldDB" id="A0A8J4T8L5"/>
<protein>
    <submittedName>
        <fullName evidence="8">NACHT, LRR and PYD domains-containing protein 12-like</fullName>
    </submittedName>
</protein>
<evidence type="ECO:0000256" key="3">
    <source>
        <dbReference type="ARBA" id="ARBA00022614"/>
    </source>
</evidence>
<evidence type="ECO:0000256" key="4">
    <source>
        <dbReference type="ARBA" id="ARBA00022737"/>
    </source>
</evidence>
<comment type="subcellular location">
    <subcellularLocation>
        <location evidence="1">Cytoplasm</location>
    </subcellularLocation>
</comment>
<feature type="non-terminal residue" evidence="8">
    <location>
        <position position="762"/>
    </location>
</feature>
<evidence type="ECO:0000259" key="7">
    <source>
        <dbReference type="PROSITE" id="PS50837"/>
    </source>
</evidence>
<keyword evidence="4" id="KW-0677">Repeat</keyword>
<dbReference type="InterPro" id="IPR041267">
    <property type="entry name" value="NLRP_HD2"/>
</dbReference>
<dbReference type="InterPro" id="IPR041075">
    <property type="entry name" value="NOD1/2_WH"/>
</dbReference>
<dbReference type="InterPro" id="IPR051261">
    <property type="entry name" value="NLR"/>
</dbReference>
<dbReference type="Pfam" id="PF14484">
    <property type="entry name" value="FISNA"/>
    <property type="match status" value="1"/>
</dbReference>
<evidence type="ECO:0000313" key="9">
    <source>
        <dbReference type="Proteomes" id="UP000727407"/>
    </source>
</evidence>
<dbReference type="GO" id="GO:0005524">
    <property type="term" value="F:ATP binding"/>
    <property type="evidence" value="ECO:0007669"/>
    <property type="project" value="UniProtKB-KW"/>
</dbReference>
<dbReference type="SUPFAM" id="SSF52047">
    <property type="entry name" value="RNI-like"/>
    <property type="match status" value="1"/>
</dbReference>
<keyword evidence="9" id="KW-1185">Reference proteome</keyword>
<dbReference type="EMBL" id="QNUK01000565">
    <property type="protein sequence ID" value="KAF5891626.1"/>
    <property type="molecule type" value="Genomic_DNA"/>
</dbReference>
<dbReference type="Pfam" id="PF17779">
    <property type="entry name" value="WHD_NOD2"/>
    <property type="match status" value="1"/>
</dbReference>
<keyword evidence="6" id="KW-0067">ATP-binding</keyword>
<dbReference type="Gene3D" id="3.80.10.10">
    <property type="entry name" value="Ribonuclease Inhibitor"/>
    <property type="match status" value="1"/>
</dbReference>
<keyword evidence="2" id="KW-0963">Cytoplasm</keyword>
<dbReference type="Gene3D" id="3.40.50.300">
    <property type="entry name" value="P-loop containing nucleotide triphosphate hydrolases"/>
    <property type="match status" value="1"/>
</dbReference>
<dbReference type="Proteomes" id="UP000727407">
    <property type="component" value="Unassembled WGS sequence"/>
</dbReference>
<dbReference type="SUPFAM" id="SSF52540">
    <property type="entry name" value="P-loop containing nucleoside triphosphate hydrolases"/>
    <property type="match status" value="1"/>
</dbReference>
<dbReference type="InterPro" id="IPR029495">
    <property type="entry name" value="NACHT-assoc"/>
</dbReference>
<comment type="caution">
    <text evidence="8">The sequence shown here is derived from an EMBL/GenBank/DDBJ whole genome shotgun (WGS) entry which is preliminary data.</text>
</comment>